<sequence>MKRILIILPLLLSLMVPNTAFANETSGILPPDQQPGYEVPYARYGDTFETSWTSKFKKIGKCKDAQLQFTSKGSFGPPEERAAHKGFYLYSADFNTILQTEGMYSKKLENKFDRFEFDYTRPGGKKGENFLSNSRTRCLTLGKAFKSPLQIYYYNLNGEPPYKGSLVATIPFREKK</sequence>
<name>A0A6J6DUP2_9ZZZZ</name>
<dbReference type="AlphaFoldDB" id="A0A6J6DUP2"/>
<accession>A0A6J6DUP2</accession>
<reference evidence="1" key="1">
    <citation type="submission" date="2020-05" db="EMBL/GenBank/DDBJ databases">
        <authorList>
            <person name="Chiriac C."/>
            <person name="Salcher M."/>
            <person name="Ghai R."/>
            <person name="Kavagutti S V."/>
        </authorList>
    </citation>
    <scope>NUCLEOTIDE SEQUENCE</scope>
</reference>
<gene>
    <name evidence="1" type="ORF">UFOPK1643_00542</name>
</gene>
<protein>
    <submittedName>
        <fullName evidence="1">Unannotated protein</fullName>
    </submittedName>
</protein>
<organism evidence="1">
    <name type="scientific">freshwater metagenome</name>
    <dbReference type="NCBI Taxonomy" id="449393"/>
    <lineage>
        <taxon>unclassified sequences</taxon>
        <taxon>metagenomes</taxon>
        <taxon>ecological metagenomes</taxon>
    </lineage>
</organism>
<evidence type="ECO:0000313" key="1">
    <source>
        <dbReference type="EMBL" id="CAB4566914.1"/>
    </source>
</evidence>
<dbReference type="EMBL" id="CAEZTK010000029">
    <property type="protein sequence ID" value="CAB4566914.1"/>
    <property type="molecule type" value="Genomic_DNA"/>
</dbReference>
<proteinExistence type="predicted"/>